<reference evidence="2" key="2">
    <citation type="submission" date="2024-10" db="UniProtKB">
        <authorList>
            <consortium name="EnsemblProtists"/>
        </authorList>
    </citation>
    <scope>IDENTIFICATION</scope>
</reference>
<dbReference type="EnsemblProtists" id="EOD07683">
    <property type="protein sequence ID" value="EOD07683"/>
    <property type="gene ID" value="EMIHUDRAFT_218201"/>
</dbReference>
<name>A0A0D3I8U8_EMIH1</name>
<evidence type="ECO:0000313" key="3">
    <source>
        <dbReference type="Proteomes" id="UP000013827"/>
    </source>
</evidence>
<dbReference type="RefSeq" id="XP_005760112.1">
    <property type="nucleotide sequence ID" value="XM_005760055.1"/>
</dbReference>
<protein>
    <submittedName>
        <fullName evidence="2">Uncharacterized protein</fullName>
    </submittedName>
</protein>
<dbReference type="AlphaFoldDB" id="A0A0D3I8U8"/>
<organism evidence="2 3">
    <name type="scientific">Emiliania huxleyi (strain CCMP1516)</name>
    <dbReference type="NCBI Taxonomy" id="280463"/>
    <lineage>
        <taxon>Eukaryota</taxon>
        <taxon>Haptista</taxon>
        <taxon>Haptophyta</taxon>
        <taxon>Prymnesiophyceae</taxon>
        <taxon>Isochrysidales</taxon>
        <taxon>Noelaerhabdaceae</taxon>
        <taxon>Emiliania</taxon>
    </lineage>
</organism>
<evidence type="ECO:0000256" key="1">
    <source>
        <dbReference type="SAM" id="MobiDB-lite"/>
    </source>
</evidence>
<dbReference type="KEGG" id="ehx:EMIHUDRAFT_218201"/>
<dbReference type="GeneID" id="17253807"/>
<dbReference type="PaxDb" id="2903-EOD07683"/>
<keyword evidence="3" id="KW-1185">Reference proteome</keyword>
<evidence type="ECO:0000313" key="2">
    <source>
        <dbReference type="EnsemblProtists" id="EOD07683"/>
    </source>
</evidence>
<proteinExistence type="predicted"/>
<dbReference type="HOGENOM" id="CLU_132939_0_0_1"/>
<sequence length="172" mass="18829">MEHQTPSVFLGNFRKRKVLRDHPLAGLKRLSAEAGGSPLGLDPMQANTSLELQLERTAERLRPHVAQAGHGALAALLGVCNRALAETSRLQALPPPPPVGADVQDEQRSQIEDLRAVEEGCLNAEVRQLRARLEEMREEKAEVAGALGEAPRGKTSRTRPRASSDPRWLSRL</sequence>
<dbReference type="Proteomes" id="UP000013827">
    <property type="component" value="Unassembled WGS sequence"/>
</dbReference>
<reference evidence="3" key="1">
    <citation type="journal article" date="2013" name="Nature">
        <title>Pan genome of the phytoplankton Emiliania underpins its global distribution.</title>
        <authorList>
            <person name="Read B.A."/>
            <person name="Kegel J."/>
            <person name="Klute M.J."/>
            <person name="Kuo A."/>
            <person name="Lefebvre S.C."/>
            <person name="Maumus F."/>
            <person name="Mayer C."/>
            <person name="Miller J."/>
            <person name="Monier A."/>
            <person name="Salamov A."/>
            <person name="Young J."/>
            <person name="Aguilar M."/>
            <person name="Claverie J.M."/>
            <person name="Frickenhaus S."/>
            <person name="Gonzalez K."/>
            <person name="Herman E.K."/>
            <person name="Lin Y.C."/>
            <person name="Napier J."/>
            <person name="Ogata H."/>
            <person name="Sarno A.F."/>
            <person name="Shmutz J."/>
            <person name="Schroeder D."/>
            <person name="de Vargas C."/>
            <person name="Verret F."/>
            <person name="von Dassow P."/>
            <person name="Valentin K."/>
            <person name="Van de Peer Y."/>
            <person name="Wheeler G."/>
            <person name="Dacks J.B."/>
            <person name="Delwiche C.F."/>
            <person name="Dyhrman S.T."/>
            <person name="Glockner G."/>
            <person name="John U."/>
            <person name="Richards T."/>
            <person name="Worden A.Z."/>
            <person name="Zhang X."/>
            <person name="Grigoriev I.V."/>
            <person name="Allen A.E."/>
            <person name="Bidle K."/>
            <person name="Borodovsky M."/>
            <person name="Bowler C."/>
            <person name="Brownlee C."/>
            <person name="Cock J.M."/>
            <person name="Elias M."/>
            <person name="Gladyshev V.N."/>
            <person name="Groth M."/>
            <person name="Guda C."/>
            <person name="Hadaegh A."/>
            <person name="Iglesias-Rodriguez M.D."/>
            <person name="Jenkins J."/>
            <person name="Jones B.M."/>
            <person name="Lawson T."/>
            <person name="Leese F."/>
            <person name="Lindquist E."/>
            <person name="Lobanov A."/>
            <person name="Lomsadze A."/>
            <person name="Malik S.B."/>
            <person name="Marsh M.E."/>
            <person name="Mackinder L."/>
            <person name="Mock T."/>
            <person name="Mueller-Roeber B."/>
            <person name="Pagarete A."/>
            <person name="Parker M."/>
            <person name="Probert I."/>
            <person name="Quesneville H."/>
            <person name="Raines C."/>
            <person name="Rensing S.A."/>
            <person name="Riano-Pachon D.M."/>
            <person name="Richier S."/>
            <person name="Rokitta S."/>
            <person name="Shiraiwa Y."/>
            <person name="Soanes D.M."/>
            <person name="van der Giezen M."/>
            <person name="Wahlund T.M."/>
            <person name="Williams B."/>
            <person name="Wilson W."/>
            <person name="Wolfe G."/>
            <person name="Wurch L.L."/>
        </authorList>
    </citation>
    <scope>NUCLEOTIDE SEQUENCE</scope>
</reference>
<feature type="region of interest" description="Disordered" evidence="1">
    <location>
        <begin position="137"/>
        <end position="172"/>
    </location>
</feature>
<accession>A0A0D3I8U8</accession>